<keyword evidence="3" id="KW-1185">Reference proteome</keyword>
<name>A0AAN9XG03_PSOTE</name>
<dbReference type="AlphaFoldDB" id="A0AAN9XG03"/>
<dbReference type="Proteomes" id="UP001386955">
    <property type="component" value="Unassembled WGS sequence"/>
</dbReference>
<dbReference type="InterPro" id="IPR052776">
    <property type="entry name" value="Chloro_ReproSupport/MetalTrans"/>
</dbReference>
<dbReference type="PANTHER" id="PTHR33876:SF4">
    <property type="entry name" value="CHLOROPLAST PROTEIN FOR GROWTH AND FERTILITY 2"/>
    <property type="match status" value="1"/>
</dbReference>
<comment type="caution">
    <text evidence="2">The sequence shown here is derived from an EMBL/GenBank/DDBJ whole genome shotgun (WGS) entry which is preliminary data.</text>
</comment>
<organism evidence="2 3">
    <name type="scientific">Psophocarpus tetragonolobus</name>
    <name type="common">Winged bean</name>
    <name type="synonym">Dolichos tetragonolobus</name>
    <dbReference type="NCBI Taxonomy" id="3891"/>
    <lineage>
        <taxon>Eukaryota</taxon>
        <taxon>Viridiplantae</taxon>
        <taxon>Streptophyta</taxon>
        <taxon>Embryophyta</taxon>
        <taxon>Tracheophyta</taxon>
        <taxon>Spermatophyta</taxon>
        <taxon>Magnoliopsida</taxon>
        <taxon>eudicotyledons</taxon>
        <taxon>Gunneridae</taxon>
        <taxon>Pentapetalae</taxon>
        <taxon>rosids</taxon>
        <taxon>fabids</taxon>
        <taxon>Fabales</taxon>
        <taxon>Fabaceae</taxon>
        <taxon>Papilionoideae</taxon>
        <taxon>50 kb inversion clade</taxon>
        <taxon>NPAAA clade</taxon>
        <taxon>indigoferoid/millettioid clade</taxon>
        <taxon>Phaseoleae</taxon>
        <taxon>Psophocarpus</taxon>
    </lineage>
</organism>
<protein>
    <submittedName>
        <fullName evidence="2">Uncharacterized protein</fullName>
    </submittedName>
</protein>
<keyword evidence="1" id="KW-0472">Membrane</keyword>
<gene>
    <name evidence="2" type="ORF">VNO78_19634</name>
</gene>
<evidence type="ECO:0000256" key="1">
    <source>
        <dbReference type="SAM" id="Phobius"/>
    </source>
</evidence>
<feature type="transmembrane region" description="Helical" evidence="1">
    <location>
        <begin position="129"/>
        <end position="151"/>
    </location>
</feature>
<evidence type="ECO:0000313" key="3">
    <source>
        <dbReference type="Proteomes" id="UP001386955"/>
    </source>
</evidence>
<keyword evidence="1" id="KW-1133">Transmembrane helix</keyword>
<dbReference type="EMBL" id="JAYMYS010000005">
    <property type="protein sequence ID" value="KAK7391222.1"/>
    <property type="molecule type" value="Genomic_DNA"/>
</dbReference>
<accession>A0AAN9XG03</accession>
<reference evidence="2 3" key="1">
    <citation type="submission" date="2024-01" db="EMBL/GenBank/DDBJ databases">
        <title>The genomes of 5 underutilized Papilionoideae crops provide insights into root nodulation and disease resistanc.</title>
        <authorList>
            <person name="Jiang F."/>
        </authorList>
    </citation>
    <scope>NUCLEOTIDE SEQUENCE [LARGE SCALE GENOMIC DNA]</scope>
    <source>
        <strain evidence="2">DUOXIRENSHENG_FW03</strain>
        <tissue evidence="2">Leaves</tissue>
    </source>
</reference>
<sequence>MIGALEGLIRNRVCCYDYEMALAKKVVGSLKLQMEKGSYLWGTRVDGLTLLVIGAMGIKEASEVPTPCVALENGECDVNIYESCDSNLVVGKKKIGFATFATRIVHGLQLDALMMVLPALTLPPCLTDAAFVIMFLFGIVVAMGAIQYLLVHVARH</sequence>
<keyword evidence="1" id="KW-0812">Transmembrane</keyword>
<evidence type="ECO:0000313" key="2">
    <source>
        <dbReference type="EMBL" id="KAK7391222.1"/>
    </source>
</evidence>
<proteinExistence type="predicted"/>
<dbReference type="PANTHER" id="PTHR33876">
    <property type="entry name" value="UNNAMED PRODUCT"/>
    <property type="match status" value="1"/>
</dbReference>